<dbReference type="PRINTS" id="PR00035">
    <property type="entry name" value="HTHGNTR"/>
</dbReference>
<gene>
    <name evidence="5" type="ORF">ABDJ38_00075</name>
</gene>
<keyword evidence="2" id="KW-0238">DNA-binding</keyword>
<keyword evidence="1" id="KW-0805">Transcription regulation</keyword>
<keyword evidence="6" id="KW-1185">Reference proteome</keyword>
<dbReference type="InterPro" id="IPR000524">
    <property type="entry name" value="Tscrpt_reg_HTH_GntR"/>
</dbReference>
<dbReference type="Pfam" id="PF07729">
    <property type="entry name" value="FCD"/>
    <property type="match status" value="1"/>
</dbReference>
<accession>A0ABV0CRS8</accession>
<dbReference type="InterPro" id="IPR036388">
    <property type="entry name" value="WH-like_DNA-bd_sf"/>
</dbReference>
<dbReference type="Proteomes" id="UP001484535">
    <property type="component" value="Unassembled WGS sequence"/>
</dbReference>
<dbReference type="PANTHER" id="PTHR43537:SF44">
    <property type="entry name" value="GNTR FAMILY REGULATORY PROTEIN"/>
    <property type="match status" value="1"/>
</dbReference>
<proteinExistence type="predicted"/>
<evidence type="ECO:0000313" key="6">
    <source>
        <dbReference type="Proteomes" id="UP001484535"/>
    </source>
</evidence>
<sequence length="238" mass="25984">MESPRRTSNLSQQLVDRIGAAIVRGDYGTEASLPIEAKLSEEFQASRSVTREAIKMLTAKGLVGSRPRRGTFVEPETNWNLLDPDVLGWILQRTYSPQLMREFLQVRMAVEPAAALAAQMANEKGKARIREALDGMKAAARGEADPLLTDIAFHSAVLRASGNRFFAQFVPFVETALRFTIQVTNRAKGVRMASVGDHETILRAIEAGDAAQASRAVTEILNEAIALVALRDEPRPGG</sequence>
<reference evidence="5 6" key="1">
    <citation type="submission" date="2024-05" db="EMBL/GenBank/DDBJ databases">
        <authorList>
            <person name="Park S."/>
        </authorList>
    </citation>
    <scope>NUCLEOTIDE SEQUENCE [LARGE SCALE GENOMIC DNA]</scope>
    <source>
        <strain evidence="5 6">DGU5</strain>
    </source>
</reference>
<evidence type="ECO:0000259" key="4">
    <source>
        <dbReference type="PROSITE" id="PS50949"/>
    </source>
</evidence>
<evidence type="ECO:0000313" key="5">
    <source>
        <dbReference type="EMBL" id="MEN7535569.1"/>
    </source>
</evidence>
<dbReference type="SMART" id="SM00345">
    <property type="entry name" value="HTH_GNTR"/>
    <property type="match status" value="1"/>
</dbReference>
<dbReference type="SUPFAM" id="SSF46785">
    <property type="entry name" value="Winged helix' DNA-binding domain"/>
    <property type="match status" value="1"/>
</dbReference>
<evidence type="ECO:0000256" key="2">
    <source>
        <dbReference type="ARBA" id="ARBA00023125"/>
    </source>
</evidence>
<dbReference type="Gene3D" id="1.10.10.10">
    <property type="entry name" value="Winged helix-like DNA-binding domain superfamily/Winged helix DNA-binding domain"/>
    <property type="match status" value="1"/>
</dbReference>
<dbReference type="InterPro" id="IPR036390">
    <property type="entry name" value="WH_DNA-bd_sf"/>
</dbReference>
<protein>
    <submittedName>
        <fullName evidence="5">FadR/GntR family transcriptional regulator</fullName>
    </submittedName>
</protein>
<dbReference type="SMART" id="SM00895">
    <property type="entry name" value="FCD"/>
    <property type="match status" value="1"/>
</dbReference>
<dbReference type="CDD" id="cd07377">
    <property type="entry name" value="WHTH_GntR"/>
    <property type="match status" value="1"/>
</dbReference>
<dbReference type="InterPro" id="IPR008920">
    <property type="entry name" value="TF_FadR/GntR_C"/>
</dbReference>
<dbReference type="SUPFAM" id="SSF48008">
    <property type="entry name" value="GntR ligand-binding domain-like"/>
    <property type="match status" value="1"/>
</dbReference>
<dbReference type="PROSITE" id="PS50949">
    <property type="entry name" value="HTH_GNTR"/>
    <property type="match status" value="1"/>
</dbReference>
<organism evidence="5 6">
    <name type="scientific">Aurantiacibacter flavus</name>
    <dbReference type="NCBI Taxonomy" id="3145232"/>
    <lineage>
        <taxon>Bacteria</taxon>
        <taxon>Pseudomonadati</taxon>
        <taxon>Pseudomonadota</taxon>
        <taxon>Alphaproteobacteria</taxon>
        <taxon>Sphingomonadales</taxon>
        <taxon>Erythrobacteraceae</taxon>
        <taxon>Aurantiacibacter</taxon>
    </lineage>
</organism>
<name>A0ABV0CRS8_9SPHN</name>
<dbReference type="Pfam" id="PF00392">
    <property type="entry name" value="GntR"/>
    <property type="match status" value="1"/>
</dbReference>
<dbReference type="InterPro" id="IPR011711">
    <property type="entry name" value="GntR_C"/>
</dbReference>
<evidence type="ECO:0000256" key="1">
    <source>
        <dbReference type="ARBA" id="ARBA00023015"/>
    </source>
</evidence>
<comment type="caution">
    <text evidence="5">The sequence shown here is derived from an EMBL/GenBank/DDBJ whole genome shotgun (WGS) entry which is preliminary data.</text>
</comment>
<keyword evidence="3" id="KW-0804">Transcription</keyword>
<dbReference type="Gene3D" id="1.20.120.530">
    <property type="entry name" value="GntR ligand-binding domain-like"/>
    <property type="match status" value="1"/>
</dbReference>
<feature type="domain" description="HTH gntR-type" evidence="4">
    <location>
        <begin position="8"/>
        <end position="76"/>
    </location>
</feature>
<dbReference type="EMBL" id="JBDLBR010000001">
    <property type="protein sequence ID" value="MEN7535569.1"/>
    <property type="molecule type" value="Genomic_DNA"/>
</dbReference>
<dbReference type="RefSeq" id="WP_346783032.1">
    <property type="nucleotide sequence ID" value="NZ_JBDLBR010000001.1"/>
</dbReference>
<dbReference type="PANTHER" id="PTHR43537">
    <property type="entry name" value="TRANSCRIPTIONAL REGULATOR, GNTR FAMILY"/>
    <property type="match status" value="1"/>
</dbReference>
<evidence type="ECO:0000256" key="3">
    <source>
        <dbReference type="ARBA" id="ARBA00023163"/>
    </source>
</evidence>